<organism evidence="3 4">
    <name type="scientific">Wuchereria bancrofti</name>
    <dbReference type="NCBI Taxonomy" id="6293"/>
    <lineage>
        <taxon>Eukaryota</taxon>
        <taxon>Metazoa</taxon>
        <taxon>Ecdysozoa</taxon>
        <taxon>Nematoda</taxon>
        <taxon>Chromadorea</taxon>
        <taxon>Rhabditida</taxon>
        <taxon>Spirurina</taxon>
        <taxon>Spiruromorpha</taxon>
        <taxon>Filarioidea</taxon>
        <taxon>Onchocercidae</taxon>
        <taxon>Wuchereria</taxon>
    </lineage>
</organism>
<proteinExistence type="predicted"/>
<sequence>MVVTIALRDRPGKPGLLYDQRGEVLYSFSKVGDSVCIGRDKHQCKIALGINAQGVSRVHLKLELLPNGRLLARDTSTYGTGYDGGPFVIEREKELEPFVVLQIGSSFFIIEEKNVKETCLEEAIASPFLRAVKTNSRKRLASNKATVVLEEECVTEKRKVVDSVMEKLAPRMNDSEREVARSTEIRNGLDANTNSSLNRDGPWTQVQDRKLVSKLGKEAREEMDSVKLAYYRRIADFLPSDDEDNEESEQNRSEVSMFTVADSSRNVDATKNASLHYDSSNKDICGVVQDTYFPTADISVLSKNAQLISFREKHSKSVNEFSNIKKNNIPISDAGQFNLLESHNVNEKFCDLSKKVLKERDPSPLKVNKKETIASGLASWLGMNTVRKRSSQFSNFYEKRNQSSTDEVLVATKRIKLEVIEDDNKKEKLEKNESAFESRMHCDENVGENDQIFEMNIEVLRMKLKKAVQYENLDRPILAKDKSQSYLTSHRQGLNCKRFRKAAQGSYGGFGLPHSAITRILGVGDLIDFREIT</sequence>
<evidence type="ECO:0000256" key="1">
    <source>
        <dbReference type="SAM" id="MobiDB-lite"/>
    </source>
</evidence>
<feature type="compositionally biased region" description="Basic and acidic residues" evidence="1">
    <location>
        <begin position="172"/>
        <end position="184"/>
    </location>
</feature>
<dbReference type="Pfam" id="PF00498">
    <property type="entry name" value="FHA"/>
    <property type="match status" value="1"/>
</dbReference>
<feature type="domain" description="FHA" evidence="2">
    <location>
        <begin position="35"/>
        <end position="87"/>
    </location>
</feature>
<dbReference type="AlphaFoldDB" id="A0AAF5Q309"/>
<dbReference type="WBParaSite" id="mrna-Wban_09342">
    <property type="protein sequence ID" value="mrna-Wban_09342"/>
    <property type="gene ID" value="Wban_09342"/>
</dbReference>
<name>A0AAF5Q309_WUCBA</name>
<reference evidence="3" key="2">
    <citation type="journal article" date="2016" name="Mol. Ecol.">
        <title>Population genomics of the filarial nematode parasite Wuchereria bancrofti from mosquitoes.</title>
        <authorList>
            <person name="Small S.T."/>
            <person name="Reimer L.J."/>
            <person name="Tisch D.J."/>
            <person name="King C.L."/>
            <person name="Christensen B.M."/>
            <person name="Siba P.M."/>
            <person name="Kazura J.W."/>
            <person name="Serre D."/>
            <person name="Zimmerman P.A."/>
        </authorList>
    </citation>
    <scope>NUCLEOTIDE SEQUENCE</scope>
    <source>
        <strain evidence="3">pt0022</strain>
    </source>
</reference>
<evidence type="ECO:0000313" key="3">
    <source>
        <dbReference type="Proteomes" id="UP000093561"/>
    </source>
</evidence>
<reference evidence="4" key="3">
    <citation type="submission" date="2024-02" db="UniProtKB">
        <authorList>
            <consortium name="WormBaseParasite"/>
        </authorList>
    </citation>
    <scope>IDENTIFICATION</scope>
    <source>
        <strain evidence="4">pt0022</strain>
    </source>
</reference>
<dbReference type="Gene3D" id="2.60.200.20">
    <property type="match status" value="1"/>
</dbReference>
<dbReference type="CDD" id="cd00060">
    <property type="entry name" value="FHA"/>
    <property type="match status" value="1"/>
</dbReference>
<dbReference type="SUPFAM" id="SSF49879">
    <property type="entry name" value="SMAD/FHA domain"/>
    <property type="match status" value="1"/>
</dbReference>
<protein>
    <recommendedName>
        <fullName evidence="2">FHA domain-containing protein</fullName>
    </recommendedName>
</protein>
<dbReference type="InterPro" id="IPR000253">
    <property type="entry name" value="FHA_dom"/>
</dbReference>
<dbReference type="PROSITE" id="PS50006">
    <property type="entry name" value="FHA_DOMAIN"/>
    <property type="match status" value="1"/>
</dbReference>
<dbReference type="Proteomes" id="UP000093561">
    <property type="component" value="Unassembled WGS sequence"/>
</dbReference>
<evidence type="ECO:0000259" key="2">
    <source>
        <dbReference type="PROSITE" id="PS50006"/>
    </source>
</evidence>
<accession>A0AAF5Q309</accession>
<feature type="region of interest" description="Disordered" evidence="1">
    <location>
        <begin position="172"/>
        <end position="203"/>
    </location>
</feature>
<evidence type="ECO:0000313" key="4">
    <source>
        <dbReference type="WBParaSite" id="mrna-Wban_09342"/>
    </source>
</evidence>
<dbReference type="InterPro" id="IPR008984">
    <property type="entry name" value="SMAD_FHA_dom_sf"/>
</dbReference>
<reference evidence="3" key="1">
    <citation type="submission" date="2015-03" db="EMBL/GenBank/DDBJ databases">
        <title>Wuchereria bancrofti Genome Sequencing Papua New Guinea Strain.</title>
        <authorList>
            <person name="Small S.T."/>
            <person name="Serre D."/>
            <person name="Zimmerman P.A."/>
        </authorList>
    </citation>
    <scope>NUCLEOTIDE SEQUENCE [LARGE SCALE GENOMIC DNA]</scope>
    <source>
        <strain evidence="3">pt0022</strain>
    </source>
</reference>